<accession>Q0UNN2</accession>
<evidence type="ECO:0000256" key="1">
    <source>
        <dbReference type="SAM" id="MobiDB-lite"/>
    </source>
</evidence>
<organism evidence="2 3">
    <name type="scientific">Phaeosphaeria nodorum (strain SN15 / ATCC MYA-4574 / FGSC 10173)</name>
    <name type="common">Glume blotch fungus</name>
    <name type="synonym">Parastagonospora nodorum</name>
    <dbReference type="NCBI Taxonomy" id="321614"/>
    <lineage>
        <taxon>Eukaryota</taxon>
        <taxon>Fungi</taxon>
        <taxon>Dikarya</taxon>
        <taxon>Ascomycota</taxon>
        <taxon>Pezizomycotina</taxon>
        <taxon>Dothideomycetes</taxon>
        <taxon>Pleosporomycetidae</taxon>
        <taxon>Pleosporales</taxon>
        <taxon>Pleosporineae</taxon>
        <taxon>Phaeosphaeriaceae</taxon>
        <taxon>Parastagonospora</taxon>
    </lineage>
</organism>
<dbReference type="InParanoid" id="Q0UNN2"/>
<dbReference type="EMBL" id="CH445333">
    <property type="protein sequence ID" value="EAT86463.1"/>
    <property type="molecule type" value="Genomic_DNA"/>
</dbReference>
<proteinExistence type="predicted"/>
<dbReference type="HOGENOM" id="CLU_3191540_0_0_1"/>
<dbReference type="GeneID" id="5973876"/>
<evidence type="ECO:0000313" key="2">
    <source>
        <dbReference type="EMBL" id="EAT86463.1"/>
    </source>
</evidence>
<dbReference type="KEGG" id="pno:SNOG_06632"/>
<reference evidence="3" key="1">
    <citation type="journal article" date="2007" name="Plant Cell">
        <title>Dothideomycete-plant interactions illuminated by genome sequencing and EST analysis of the wheat pathogen Stagonospora nodorum.</title>
        <authorList>
            <person name="Hane J.K."/>
            <person name="Lowe R.G."/>
            <person name="Solomon P.S."/>
            <person name="Tan K.C."/>
            <person name="Schoch C.L."/>
            <person name="Spatafora J.W."/>
            <person name="Crous P.W."/>
            <person name="Kodira C."/>
            <person name="Birren B.W."/>
            <person name="Galagan J.E."/>
            <person name="Torriani S.F."/>
            <person name="McDonald B.A."/>
            <person name="Oliver R.P."/>
        </authorList>
    </citation>
    <scope>NUCLEOTIDE SEQUENCE [LARGE SCALE GENOMIC DNA]</scope>
    <source>
        <strain evidence="3">SN15 / ATCC MYA-4574 / FGSC 10173</strain>
    </source>
</reference>
<gene>
    <name evidence="2" type="ORF">SNOG_06632</name>
</gene>
<feature type="region of interest" description="Disordered" evidence="1">
    <location>
        <begin position="24"/>
        <end position="46"/>
    </location>
</feature>
<dbReference type="RefSeq" id="XP_001796997.1">
    <property type="nucleotide sequence ID" value="XM_001796945.1"/>
</dbReference>
<sequence>MLDSCNGEVKASCDTCPLGSGTAVKQRGDGDGGAKNIWSFEGRPVT</sequence>
<dbReference type="Proteomes" id="UP000001055">
    <property type="component" value="Unassembled WGS sequence"/>
</dbReference>
<name>Q0UNN2_PHANO</name>
<dbReference type="AlphaFoldDB" id="Q0UNN2"/>
<evidence type="ECO:0000313" key="3">
    <source>
        <dbReference type="Proteomes" id="UP000001055"/>
    </source>
</evidence>
<protein>
    <submittedName>
        <fullName evidence="2">Uncharacterized protein</fullName>
    </submittedName>
</protein>